<dbReference type="SMART" id="SM00066">
    <property type="entry name" value="GAL4"/>
    <property type="match status" value="1"/>
</dbReference>
<dbReference type="Pfam" id="PF04082">
    <property type="entry name" value="Fungal_trans"/>
    <property type="match status" value="1"/>
</dbReference>
<dbReference type="GO" id="GO:0005634">
    <property type="term" value="C:nucleus"/>
    <property type="evidence" value="ECO:0007669"/>
    <property type="project" value="UniProtKB-SubCell"/>
</dbReference>
<dbReference type="InterPro" id="IPR001138">
    <property type="entry name" value="Zn2Cys6_DnaBD"/>
</dbReference>
<keyword evidence="2" id="KW-0479">Metal-binding</keyword>
<evidence type="ECO:0000259" key="4">
    <source>
        <dbReference type="PROSITE" id="PS50048"/>
    </source>
</evidence>
<name>A0A3M2SK50_9HYPO</name>
<evidence type="ECO:0000313" key="5">
    <source>
        <dbReference type="EMBL" id="RMJ17947.1"/>
    </source>
</evidence>
<dbReference type="PROSITE" id="PS50048">
    <property type="entry name" value="ZN2_CY6_FUNGAL_2"/>
    <property type="match status" value="1"/>
</dbReference>
<comment type="subcellular location">
    <subcellularLocation>
        <location evidence="1">Nucleus</location>
    </subcellularLocation>
</comment>
<dbReference type="AlphaFoldDB" id="A0A3M2SK50"/>
<evidence type="ECO:0000256" key="2">
    <source>
        <dbReference type="ARBA" id="ARBA00022723"/>
    </source>
</evidence>
<feature type="domain" description="Zn(2)-C6 fungal-type" evidence="4">
    <location>
        <begin position="60"/>
        <end position="89"/>
    </location>
</feature>
<dbReference type="Proteomes" id="UP000277212">
    <property type="component" value="Unassembled WGS sequence"/>
</dbReference>
<evidence type="ECO:0000313" key="6">
    <source>
        <dbReference type="Proteomes" id="UP000277212"/>
    </source>
</evidence>
<organism evidence="5 6">
    <name type="scientific">Fusarium kuroshium</name>
    <dbReference type="NCBI Taxonomy" id="2010991"/>
    <lineage>
        <taxon>Eukaryota</taxon>
        <taxon>Fungi</taxon>
        <taxon>Dikarya</taxon>
        <taxon>Ascomycota</taxon>
        <taxon>Pezizomycotina</taxon>
        <taxon>Sordariomycetes</taxon>
        <taxon>Hypocreomycetidae</taxon>
        <taxon>Hypocreales</taxon>
        <taxon>Nectriaceae</taxon>
        <taxon>Fusarium</taxon>
        <taxon>Fusarium solani species complex</taxon>
    </lineage>
</organism>
<dbReference type="InterPro" id="IPR007219">
    <property type="entry name" value="XnlR_reg_dom"/>
</dbReference>
<gene>
    <name evidence="5" type="ORF">CDV36_002373</name>
</gene>
<protein>
    <recommendedName>
        <fullName evidence="4">Zn(2)-C6 fungal-type domain-containing protein</fullName>
    </recommendedName>
</protein>
<dbReference type="CDD" id="cd12148">
    <property type="entry name" value="fungal_TF_MHR"/>
    <property type="match status" value="1"/>
</dbReference>
<evidence type="ECO:0000256" key="3">
    <source>
        <dbReference type="ARBA" id="ARBA00023242"/>
    </source>
</evidence>
<dbReference type="GO" id="GO:0008270">
    <property type="term" value="F:zinc ion binding"/>
    <property type="evidence" value="ECO:0007669"/>
    <property type="project" value="InterPro"/>
</dbReference>
<evidence type="ECO:0000256" key="1">
    <source>
        <dbReference type="ARBA" id="ARBA00004123"/>
    </source>
</evidence>
<dbReference type="GO" id="GO:0006351">
    <property type="term" value="P:DNA-templated transcription"/>
    <property type="evidence" value="ECO:0007669"/>
    <property type="project" value="InterPro"/>
</dbReference>
<dbReference type="SMART" id="SM00906">
    <property type="entry name" value="Fungal_trans"/>
    <property type="match status" value="1"/>
</dbReference>
<dbReference type="GO" id="GO:0003677">
    <property type="term" value="F:DNA binding"/>
    <property type="evidence" value="ECO:0007669"/>
    <property type="project" value="InterPro"/>
</dbReference>
<dbReference type="PANTHER" id="PTHR31001:SF49">
    <property type="entry name" value="ZN(II)2CYS6 TRANSCRIPTION FACTOR (EUROFUNG)"/>
    <property type="match status" value="1"/>
</dbReference>
<comment type="caution">
    <text evidence="5">The sequence shown here is derived from an EMBL/GenBank/DDBJ whole genome shotgun (WGS) entry which is preliminary data.</text>
</comment>
<dbReference type="OrthoDB" id="4934715at2759"/>
<dbReference type="SUPFAM" id="SSF57701">
    <property type="entry name" value="Zn2/Cys6 DNA-binding domain"/>
    <property type="match status" value="1"/>
</dbReference>
<reference evidence="5 6" key="1">
    <citation type="submission" date="2017-06" db="EMBL/GenBank/DDBJ databases">
        <title>Comparative genomic analysis of Ambrosia Fusariam Clade fungi.</title>
        <authorList>
            <person name="Stajich J.E."/>
            <person name="Carrillo J."/>
            <person name="Kijimoto T."/>
            <person name="Eskalen A."/>
            <person name="O'Donnell K."/>
            <person name="Kasson M."/>
        </authorList>
    </citation>
    <scope>NUCLEOTIDE SEQUENCE [LARGE SCALE GENOMIC DNA]</scope>
    <source>
        <strain evidence="5">UCR3666</strain>
    </source>
</reference>
<keyword evidence="6" id="KW-1185">Reference proteome</keyword>
<dbReference type="CDD" id="cd00067">
    <property type="entry name" value="GAL4"/>
    <property type="match status" value="1"/>
</dbReference>
<dbReference type="GO" id="GO:0000981">
    <property type="term" value="F:DNA-binding transcription factor activity, RNA polymerase II-specific"/>
    <property type="evidence" value="ECO:0007669"/>
    <property type="project" value="InterPro"/>
</dbReference>
<dbReference type="PANTHER" id="PTHR31001">
    <property type="entry name" value="UNCHARACTERIZED TRANSCRIPTIONAL REGULATORY PROTEIN"/>
    <property type="match status" value="1"/>
</dbReference>
<dbReference type="EMBL" id="NKUJ01000025">
    <property type="protein sequence ID" value="RMJ17947.1"/>
    <property type="molecule type" value="Genomic_DNA"/>
</dbReference>
<dbReference type="Gene3D" id="4.10.240.10">
    <property type="entry name" value="Zn(2)-C6 fungal-type DNA-binding domain"/>
    <property type="match status" value="1"/>
</dbReference>
<dbReference type="Pfam" id="PF00172">
    <property type="entry name" value="Zn_clus"/>
    <property type="match status" value="1"/>
</dbReference>
<dbReference type="InterPro" id="IPR036864">
    <property type="entry name" value="Zn2-C6_fun-type_DNA-bd_sf"/>
</dbReference>
<dbReference type="InterPro" id="IPR050613">
    <property type="entry name" value="Sec_Metabolite_Reg"/>
</dbReference>
<keyword evidence="3" id="KW-0539">Nucleus</keyword>
<dbReference type="PROSITE" id="PS00463">
    <property type="entry name" value="ZN2_CY6_FUNGAL_1"/>
    <property type="match status" value="1"/>
</dbReference>
<accession>A0A3M2SK50</accession>
<proteinExistence type="predicted"/>
<dbReference type="STRING" id="2010991.A0A3M2SK50"/>
<sequence length="710" mass="78887">MTVRPSVSGLSAVAVRRLDPLTLRLSPACIPDLDSATNTITAMISQPAYQSRRRDKPILSCNFCRGRKLRCNRECPCSACLRRGAECIYSSSEQERKDAIDYRPHRRSRNARQRVARIESLVAEMAAQSSQTPLASVPAPNALNDAAKQETSSDGHAEASIGKLSLEDGNAIYTGSSHWATILDDIRQLKDELSDDFSDSATSPESTLLTADMGLPTTRMSLLTSVVCLPREQILAMMPPRKVVDRHVSHFFNTFDFAPVILHRNTFLAEYTNFWADFSTAPIMWIGLLFSIMGISVFLQQQDIGASSLSTTESQDTLETYRTLTIHCLVAGDYLRSTRYTIETLTLHFALDQNANVDTHVGNWVLMGVVIRVAMRMGLHRDPAHWPTIRPLQAELRRRVWMTLYDMDFFTSAQVGLPRIIKDSQCDTHPPAHLLDGDISLEHDETPAERPLTEPSSLLYIIQRHRIIKLAAEIYDATEAGPPSAATISALSTKLEETVESIPAWLKHKPLEASIADNPVTILYRMVLDILINKAIYLLHRRTFVNGSSGETNTISGKPCIDAALAILDHQRRMSEETQLGGLMYGIRWKVATSLNHEFLQATMMLCFALSKFDEQGSTTANALPRRDDILDALTNAKSLWEMTAIQSTEAQRAVKTISVVLELGESPTTASLDDLFKQVPGVYLDPFEDMTLDPSLFGAFGSIPGDFTL</sequence>